<evidence type="ECO:0000313" key="2">
    <source>
        <dbReference type="EMBL" id="GGB22323.1"/>
    </source>
</evidence>
<gene>
    <name evidence="2" type="ORF">GCM10011492_10130</name>
</gene>
<dbReference type="AlphaFoldDB" id="A0A916SYG1"/>
<name>A0A916SYG1_9MICO</name>
<accession>A0A916SYG1</accession>
<reference evidence="2" key="2">
    <citation type="submission" date="2020-09" db="EMBL/GenBank/DDBJ databases">
        <authorList>
            <person name="Sun Q."/>
            <person name="Zhou Y."/>
        </authorList>
    </citation>
    <scope>NUCLEOTIDE SEQUENCE</scope>
    <source>
        <strain evidence="2">CGMCC 1.15085</strain>
    </source>
</reference>
<proteinExistence type="predicted"/>
<dbReference type="Proteomes" id="UP000636793">
    <property type="component" value="Unassembled WGS sequence"/>
</dbReference>
<comment type="caution">
    <text evidence="2">The sequence shown here is derived from an EMBL/GenBank/DDBJ whole genome shotgun (WGS) entry which is preliminary data.</text>
</comment>
<keyword evidence="3" id="KW-1185">Reference proteome</keyword>
<reference evidence="2" key="1">
    <citation type="journal article" date="2014" name="Int. J. Syst. Evol. Microbiol.">
        <title>Complete genome sequence of Corynebacterium casei LMG S-19264T (=DSM 44701T), isolated from a smear-ripened cheese.</title>
        <authorList>
            <consortium name="US DOE Joint Genome Institute (JGI-PGF)"/>
            <person name="Walter F."/>
            <person name="Albersmeier A."/>
            <person name="Kalinowski J."/>
            <person name="Ruckert C."/>
        </authorList>
    </citation>
    <scope>NUCLEOTIDE SEQUENCE</scope>
    <source>
        <strain evidence="2">CGMCC 1.15085</strain>
    </source>
</reference>
<evidence type="ECO:0000313" key="3">
    <source>
        <dbReference type="Proteomes" id="UP000636793"/>
    </source>
</evidence>
<evidence type="ECO:0000256" key="1">
    <source>
        <dbReference type="SAM" id="MobiDB-lite"/>
    </source>
</evidence>
<organism evidence="2 3">
    <name type="scientific">Flexivirga endophytica</name>
    <dbReference type="NCBI Taxonomy" id="1849103"/>
    <lineage>
        <taxon>Bacteria</taxon>
        <taxon>Bacillati</taxon>
        <taxon>Actinomycetota</taxon>
        <taxon>Actinomycetes</taxon>
        <taxon>Micrococcales</taxon>
        <taxon>Dermacoccaceae</taxon>
        <taxon>Flexivirga</taxon>
    </lineage>
</organism>
<protein>
    <submittedName>
        <fullName evidence="2">Uncharacterized protein</fullName>
    </submittedName>
</protein>
<feature type="compositionally biased region" description="Low complexity" evidence="1">
    <location>
        <begin position="56"/>
        <end position="65"/>
    </location>
</feature>
<feature type="region of interest" description="Disordered" evidence="1">
    <location>
        <begin position="37"/>
        <end position="65"/>
    </location>
</feature>
<dbReference type="EMBL" id="BMHI01000002">
    <property type="protein sequence ID" value="GGB22323.1"/>
    <property type="molecule type" value="Genomic_DNA"/>
</dbReference>
<sequence length="119" mass="11692">MSLTLVTVAVGVGAGDDVVAVVDGAVGLAADLDEVDAGGAPTVPLGVDPADPPDDPQAARPETASAATAAVIARFMNSPLRPARRCGCSSLLRGVSRAQTAASVPKPVHRVAGSSQGPQ</sequence>